<comment type="caution">
    <text evidence="1">The sequence shown here is derived from an EMBL/GenBank/DDBJ whole genome shotgun (WGS) entry which is preliminary data.</text>
</comment>
<reference evidence="1 2" key="1">
    <citation type="submission" date="2024-01" db="EMBL/GenBank/DDBJ databases">
        <title>Genome assemblies of Stephania.</title>
        <authorList>
            <person name="Yang L."/>
        </authorList>
    </citation>
    <scope>NUCLEOTIDE SEQUENCE [LARGE SCALE GENOMIC DNA]</scope>
    <source>
        <strain evidence="1">JXDWG</strain>
        <tissue evidence="1">Leaf</tissue>
    </source>
</reference>
<proteinExistence type="predicted"/>
<accession>A0AAP0PW32</accession>
<name>A0AAP0PW32_9MAGN</name>
<keyword evidence="2" id="KW-1185">Reference proteome</keyword>
<dbReference type="AlphaFoldDB" id="A0AAP0PW32"/>
<dbReference type="EMBL" id="JBBNAG010000002">
    <property type="protein sequence ID" value="KAK9158572.1"/>
    <property type="molecule type" value="Genomic_DNA"/>
</dbReference>
<evidence type="ECO:0000313" key="2">
    <source>
        <dbReference type="Proteomes" id="UP001419268"/>
    </source>
</evidence>
<evidence type="ECO:0000313" key="1">
    <source>
        <dbReference type="EMBL" id="KAK9158572.1"/>
    </source>
</evidence>
<protein>
    <submittedName>
        <fullName evidence="1">Uncharacterized protein</fullName>
    </submittedName>
</protein>
<dbReference type="Proteomes" id="UP001419268">
    <property type="component" value="Unassembled WGS sequence"/>
</dbReference>
<organism evidence="1 2">
    <name type="scientific">Stephania cephalantha</name>
    <dbReference type="NCBI Taxonomy" id="152367"/>
    <lineage>
        <taxon>Eukaryota</taxon>
        <taxon>Viridiplantae</taxon>
        <taxon>Streptophyta</taxon>
        <taxon>Embryophyta</taxon>
        <taxon>Tracheophyta</taxon>
        <taxon>Spermatophyta</taxon>
        <taxon>Magnoliopsida</taxon>
        <taxon>Ranunculales</taxon>
        <taxon>Menispermaceae</taxon>
        <taxon>Menispermoideae</taxon>
        <taxon>Cissampelideae</taxon>
        <taxon>Stephania</taxon>
    </lineage>
</organism>
<gene>
    <name evidence="1" type="ORF">Scep_005146</name>
</gene>
<sequence length="136" mass="15699">MKSAHGHRKGLLPYGMLLTVFFRSIDKSVIEREVHVERSDQNHVMEKKNLVMMGLVFHEVSRRWVEKGLIRIRVVREIGIENMGVMKRKRSWVRLTPFLSSIMRVRVQQINGAISKTGGDVGAGIQMVRKDMSTLR</sequence>